<dbReference type="EMBL" id="BK015984">
    <property type="protein sequence ID" value="DAF88360.1"/>
    <property type="molecule type" value="Genomic_DNA"/>
</dbReference>
<dbReference type="InterPro" id="IPR043992">
    <property type="entry name" value="SLT_3"/>
</dbReference>
<proteinExistence type="predicted"/>
<dbReference type="Pfam" id="PF18896">
    <property type="entry name" value="SLT_3"/>
    <property type="match status" value="1"/>
</dbReference>
<dbReference type="InterPro" id="IPR023346">
    <property type="entry name" value="Lysozyme-like_dom_sf"/>
</dbReference>
<name>A0A8S5U1M2_9CAUD</name>
<evidence type="ECO:0000259" key="1">
    <source>
        <dbReference type="Pfam" id="PF18896"/>
    </source>
</evidence>
<organism evidence="2">
    <name type="scientific">Myoviridae sp. ctu3o5</name>
    <dbReference type="NCBI Taxonomy" id="2825198"/>
    <lineage>
        <taxon>Viruses</taxon>
        <taxon>Duplodnaviria</taxon>
        <taxon>Heunggongvirae</taxon>
        <taxon>Uroviricota</taxon>
        <taxon>Caudoviricetes</taxon>
    </lineage>
</organism>
<protein>
    <submittedName>
        <fullName evidence="2">Lysozyme</fullName>
    </submittedName>
</protein>
<sequence length="135" mass="14966">MAAKQQPPLEQKAAHINNQTIQAPPAKNVATAQGCEAFRGLVAQYDWDVRTMLAIMRAESGCDPNVTGDTSLTFTQNGRIYGYSVSLFQVRVLPGREACDSHDPVTNISCAYRIWKSQGYKAWSVYTNGKYAKFL</sequence>
<accession>A0A8S5U1M2</accession>
<dbReference type="SUPFAM" id="SSF53955">
    <property type="entry name" value="Lysozyme-like"/>
    <property type="match status" value="1"/>
</dbReference>
<reference evidence="2" key="1">
    <citation type="journal article" date="2021" name="Proc. Natl. Acad. Sci. U.S.A.">
        <title>A Catalog of Tens of Thousands of Viruses from Human Metagenomes Reveals Hidden Associations with Chronic Diseases.</title>
        <authorList>
            <person name="Tisza M.J."/>
            <person name="Buck C.B."/>
        </authorList>
    </citation>
    <scope>NUCLEOTIDE SEQUENCE</scope>
    <source>
        <strain evidence="2">Ctu3o5</strain>
    </source>
</reference>
<evidence type="ECO:0000313" key="2">
    <source>
        <dbReference type="EMBL" id="DAF88360.1"/>
    </source>
</evidence>
<feature type="domain" description="Transglycosylase SLT" evidence="1">
    <location>
        <begin position="48"/>
        <end position="124"/>
    </location>
</feature>